<evidence type="ECO:0000313" key="3">
    <source>
        <dbReference type="Proteomes" id="UP000573603"/>
    </source>
</evidence>
<protein>
    <submittedName>
        <fullName evidence="2">Uncharacterized protein</fullName>
    </submittedName>
</protein>
<gene>
    <name evidence="2" type="ORF">FANTH_14420</name>
</gene>
<accession>A0A8H5DMK9</accession>
<name>A0A8H5DMK9_9HYPO</name>
<reference evidence="2 3" key="1">
    <citation type="journal article" date="2020" name="BMC Genomics">
        <title>Correction to: Identification and distribution of gene clusters required for synthesis of sphingolipid metabolism inhibitors in diverse species of the filamentous fungus Fusarium.</title>
        <authorList>
            <person name="Kim H.S."/>
            <person name="Lohmar J.M."/>
            <person name="Busman M."/>
            <person name="Brown D.W."/>
            <person name="Naumann T.A."/>
            <person name="Divon H.H."/>
            <person name="Lysoe E."/>
            <person name="Uhlig S."/>
            <person name="Proctor R.H."/>
        </authorList>
    </citation>
    <scope>NUCLEOTIDE SEQUENCE [LARGE SCALE GENOMIC DNA]</scope>
    <source>
        <strain evidence="2 3">NRRL 25214</strain>
    </source>
</reference>
<organism evidence="2 3">
    <name type="scientific">Fusarium anthophilum</name>
    <dbReference type="NCBI Taxonomy" id="48485"/>
    <lineage>
        <taxon>Eukaryota</taxon>
        <taxon>Fungi</taxon>
        <taxon>Dikarya</taxon>
        <taxon>Ascomycota</taxon>
        <taxon>Pezizomycotina</taxon>
        <taxon>Sordariomycetes</taxon>
        <taxon>Hypocreomycetidae</taxon>
        <taxon>Hypocreales</taxon>
        <taxon>Nectriaceae</taxon>
        <taxon>Fusarium</taxon>
        <taxon>Fusarium fujikuroi species complex</taxon>
    </lineage>
</organism>
<feature type="region of interest" description="Disordered" evidence="1">
    <location>
        <begin position="60"/>
        <end position="81"/>
    </location>
</feature>
<keyword evidence="3" id="KW-1185">Reference proteome</keyword>
<sequence length="112" mass="11714">MTRCPLGNGARVPALASARARSEGLGISAERPPEAVITAVPAAYAASIARNWMPRLRSDAATATVPAKNTSGADVTEGAEADEDIPALTKLPRLDNKSLRKNLIPVLENLIT</sequence>
<evidence type="ECO:0000313" key="2">
    <source>
        <dbReference type="EMBL" id="KAF5228727.1"/>
    </source>
</evidence>
<dbReference type="AlphaFoldDB" id="A0A8H5DMK9"/>
<evidence type="ECO:0000256" key="1">
    <source>
        <dbReference type="SAM" id="MobiDB-lite"/>
    </source>
</evidence>
<comment type="caution">
    <text evidence="2">The sequence shown here is derived from an EMBL/GenBank/DDBJ whole genome shotgun (WGS) entry which is preliminary data.</text>
</comment>
<dbReference type="EMBL" id="JABEVY010000631">
    <property type="protein sequence ID" value="KAF5228727.1"/>
    <property type="molecule type" value="Genomic_DNA"/>
</dbReference>
<dbReference type="Proteomes" id="UP000573603">
    <property type="component" value="Unassembled WGS sequence"/>
</dbReference>
<proteinExistence type="predicted"/>